<gene>
    <name evidence="3" type="ORF">SAMN05660359_01018</name>
</gene>
<evidence type="ECO:0000313" key="3">
    <source>
        <dbReference type="EMBL" id="SFO02310.1"/>
    </source>
</evidence>
<dbReference type="RefSeq" id="WP_075012397.1">
    <property type="nucleotide sequence ID" value="NZ_FOWE01000002.1"/>
</dbReference>
<dbReference type="Proteomes" id="UP000183642">
    <property type="component" value="Unassembled WGS sequence"/>
</dbReference>
<accession>A0A1I5DT77</accession>
<feature type="compositionally biased region" description="Low complexity" evidence="1">
    <location>
        <begin position="29"/>
        <end position="58"/>
    </location>
</feature>
<feature type="region of interest" description="Disordered" evidence="1">
    <location>
        <begin position="22"/>
        <end position="58"/>
    </location>
</feature>
<feature type="compositionally biased region" description="Pro residues" evidence="1">
    <location>
        <begin position="105"/>
        <end position="121"/>
    </location>
</feature>
<protein>
    <recommendedName>
        <fullName evidence="5">Lipoprotein</fullName>
    </recommendedName>
</protein>
<evidence type="ECO:0000256" key="2">
    <source>
        <dbReference type="SAM" id="SignalP"/>
    </source>
</evidence>
<dbReference type="AlphaFoldDB" id="A0A1I5DT77"/>
<keyword evidence="2" id="KW-0732">Signal</keyword>
<feature type="region of interest" description="Disordered" evidence="1">
    <location>
        <begin position="90"/>
        <end position="125"/>
    </location>
</feature>
<feature type="chain" id="PRO_5038618813" description="Lipoprotein" evidence="2">
    <location>
        <begin position="25"/>
        <end position="192"/>
    </location>
</feature>
<dbReference type="EMBL" id="FOWE01000002">
    <property type="protein sequence ID" value="SFO02310.1"/>
    <property type="molecule type" value="Genomic_DNA"/>
</dbReference>
<sequence length="192" mass="19060">MARTTRPLLSVLAAVAALGLPACGGDGPADGSRGPAGASASVAPAPAPAPSANGLAAEQEAAAAEAARIAAEQAAATEAAAAAEAARGATAVASRPAPQNSSAPRPVPAPAPALAPAPAPRPQVDSWVSLSGKSCNVDGDTYTLGFTVHWSDGHTMRVDRYVSGGPYLMNLYTDYAGENLWTVRPADQGFSC</sequence>
<name>A0A1I5DT77_9ACTN</name>
<dbReference type="OrthoDB" id="9990037at2"/>
<evidence type="ECO:0008006" key="5">
    <source>
        <dbReference type="Google" id="ProtNLM"/>
    </source>
</evidence>
<evidence type="ECO:0000313" key="4">
    <source>
        <dbReference type="Proteomes" id="UP000183642"/>
    </source>
</evidence>
<keyword evidence="4" id="KW-1185">Reference proteome</keyword>
<feature type="signal peptide" evidence="2">
    <location>
        <begin position="1"/>
        <end position="24"/>
    </location>
</feature>
<proteinExistence type="predicted"/>
<organism evidence="3 4">
    <name type="scientific">Geodermatophilus obscurus</name>
    <dbReference type="NCBI Taxonomy" id="1861"/>
    <lineage>
        <taxon>Bacteria</taxon>
        <taxon>Bacillati</taxon>
        <taxon>Actinomycetota</taxon>
        <taxon>Actinomycetes</taxon>
        <taxon>Geodermatophilales</taxon>
        <taxon>Geodermatophilaceae</taxon>
        <taxon>Geodermatophilus</taxon>
    </lineage>
</organism>
<evidence type="ECO:0000256" key="1">
    <source>
        <dbReference type="SAM" id="MobiDB-lite"/>
    </source>
</evidence>
<reference evidence="4" key="1">
    <citation type="submission" date="2016-10" db="EMBL/GenBank/DDBJ databases">
        <authorList>
            <person name="Varghese N."/>
            <person name="Submissions S."/>
        </authorList>
    </citation>
    <scope>NUCLEOTIDE SEQUENCE [LARGE SCALE GENOMIC DNA]</scope>
    <source>
        <strain evidence="4">DSM 43161</strain>
    </source>
</reference>